<name>A0A0K2TNX1_LEPSM</name>
<dbReference type="InterPro" id="IPR011333">
    <property type="entry name" value="SKP1/BTB/POZ_sf"/>
</dbReference>
<keyword evidence="2" id="KW-0677">Repeat</keyword>
<evidence type="ECO:0000313" key="6">
    <source>
        <dbReference type="EMBL" id="CDW27535.1"/>
    </source>
</evidence>
<keyword evidence="3" id="KW-0009">Actin-binding</keyword>
<evidence type="ECO:0000256" key="2">
    <source>
        <dbReference type="ARBA" id="ARBA00022737"/>
    </source>
</evidence>
<dbReference type="SMART" id="SM00225">
    <property type="entry name" value="BTB"/>
    <property type="match status" value="1"/>
</dbReference>
<dbReference type="GO" id="GO:0003779">
    <property type="term" value="F:actin binding"/>
    <property type="evidence" value="ECO:0007669"/>
    <property type="project" value="UniProtKB-KW"/>
</dbReference>
<dbReference type="SUPFAM" id="SSF50965">
    <property type="entry name" value="Galactose oxidase, central domain"/>
    <property type="match status" value="1"/>
</dbReference>
<dbReference type="InterPro" id="IPR015915">
    <property type="entry name" value="Kelch-typ_b-propeller"/>
</dbReference>
<dbReference type="EMBL" id="HACA01010174">
    <property type="protein sequence ID" value="CDW27535.1"/>
    <property type="molecule type" value="Transcribed_RNA"/>
</dbReference>
<sequence length="785" mass="87861">FAQTIHVKKIKFSTSVTQHTHTSPFHHPGLLIFPFFPLSHSLFPWYLRKDPSFLHKMRLILERRLLDHSKMVSEDDDALLELSVIPNLIWTDDNVHDSTLSALNQMRKNKHFCDVTLQVGKQDFPSHRAVLAAVSPYLFELFTAKEDQPTVKEAGHGIIYKLNGGFDKYALEKLIEYAYTGCLNVPGEKIIPVYAAAIRLKMDNVSSECARFLCSNLDLTTCFETRALTGIICSKLSSDLLSKVDKFIADNLMALRESRELRSLPRICLEILHNSKEGLESALVPNLCQLCLIWIHQQWNEDECLTIEDLTSKDYLLFIAEDNTLQDCDLIGEDSQINSERIQDYKKSNHTSKAKKSPRIYSVKPSKAKELLYTRHINQDEVKTEERSEDWKLIACSNLEDDKRSILGVVTVNGSLATLSIIQRINTPTKTLSEFNLSVHQQKHTSPRISRPPSVDKDDFTPVAVMNEAKCAVGGCCLDGKLIICGGYDRGECLNRVESYNPISNRWTSLEPMLTKRGRFGITTLNGCIYAVGGSNGSTELSSVEKYDKRTKKWSVIASLPIGISNNGVCTFGDRVYCIGGLYGQSGTKFCYALNEEQTQWNKICSLNIGRSQTAVTVFQDKIWVVGGCDSWAPLNYVEIYDPITNLWQFGPPLMSPRRGCGLTAKDGLLYAIGGSDGTRSLCTTEVYDPSIGVWRVGSNMTSCRTNVSTVLVGNSIWAIGGFSGKIFLNTLEYMEVDEWTNYIPIKSDDEEANESSSSDPMSNRDTSSTPAPHNNQSSSVHFDI</sequence>
<feature type="compositionally biased region" description="Polar residues" evidence="4">
    <location>
        <begin position="761"/>
        <end position="785"/>
    </location>
</feature>
<feature type="region of interest" description="Disordered" evidence="4">
    <location>
        <begin position="748"/>
        <end position="785"/>
    </location>
</feature>
<dbReference type="InterPro" id="IPR000210">
    <property type="entry name" value="BTB/POZ_dom"/>
</dbReference>
<dbReference type="Pfam" id="PF00651">
    <property type="entry name" value="BTB"/>
    <property type="match status" value="1"/>
</dbReference>
<dbReference type="Pfam" id="PF01344">
    <property type="entry name" value="Kelch_1"/>
    <property type="match status" value="4"/>
</dbReference>
<organism evidence="6">
    <name type="scientific">Lepeophtheirus salmonis</name>
    <name type="common">Salmon louse</name>
    <name type="synonym">Caligus salmonis</name>
    <dbReference type="NCBI Taxonomy" id="72036"/>
    <lineage>
        <taxon>Eukaryota</taxon>
        <taxon>Metazoa</taxon>
        <taxon>Ecdysozoa</taxon>
        <taxon>Arthropoda</taxon>
        <taxon>Crustacea</taxon>
        <taxon>Multicrustacea</taxon>
        <taxon>Hexanauplia</taxon>
        <taxon>Copepoda</taxon>
        <taxon>Siphonostomatoida</taxon>
        <taxon>Caligidae</taxon>
        <taxon>Lepeophtheirus</taxon>
    </lineage>
</organism>
<dbReference type="Gene3D" id="2.120.10.80">
    <property type="entry name" value="Kelch-type beta propeller"/>
    <property type="match status" value="2"/>
</dbReference>
<reference evidence="6" key="1">
    <citation type="submission" date="2014-05" db="EMBL/GenBank/DDBJ databases">
        <authorList>
            <person name="Chronopoulou M."/>
        </authorList>
    </citation>
    <scope>NUCLEOTIDE SEQUENCE</scope>
    <source>
        <tissue evidence="6">Whole organism</tissue>
    </source>
</reference>
<keyword evidence="1" id="KW-0880">Kelch repeat</keyword>
<dbReference type="InterPro" id="IPR006652">
    <property type="entry name" value="Kelch_1"/>
</dbReference>
<dbReference type="InterPro" id="IPR011043">
    <property type="entry name" value="Gal_Oxase/kelch_b-propeller"/>
</dbReference>
<dbReference type="CDD" id="cd18306">
    <property type="entry name" value="BTB_POZ_NS1BP"/>
    <property type="match status" value="1"/>
</dbReference>
<dbReference type="PANTHER" id="PTHR24412">
    <property type="entry name" value="KELCH PROTEIN"/>
    <property type="match status" value="1"/>
</dbReference>
<dbReference type="AlphaFoldDB" id="A0A0K2TNX1"/>
<accession>A0A0K2TNX1</accession>
<protein>
    <recommendedName>
        <fullName evidence="5">BTB domain-containing protein</fullName>
    </recommendedName>
</protein>
<evidence type="ECO:0000256" key="3">
    <source>
        <dbReference type="ARBA" id="ARBA00023203"/>
    </source>
</evidence>
<feature type="non-terminal residue" evidence="6">
    <location>
        <position position="1"/>
    </location>
</feature>
<evidence type="ECO:0000256" key="1">
    <source>
        <dbReference type="ARBA" id="ARBA00022441"/>
    </source>
</evidence>
<feature type="domain" description="BTB" evidence="5">
    <location>
        <begin position="113"/>
        <end position="187"/>
    </location>
</feature>
<dbReference type="PANTHER" id="PTHR24412:SF396">
    <property type="entry name" value="INFLUENZA VIRUS NS1A-BINDING PROTEIN"/>
    <property type="match status" value="1"/>
</dbReference>
<dbReference type="PROSITE" id="PS50097">
    <property type="entry name" value="BTB"/>
    <property type="match status" value="1"/>
</dbReference>
<dbReference type="OrthoDB" id="45365at2759"/>
<dbReference type="SUPFAM" id="SSF54695">
    <property type="entry name" value="POZ domain"/>
    <property type="match status" value="1"/>
</dbReference>
<evidence type="ECO:0000256" key="4">
    <source>
        <dbReference type="SAM" id="MobiDB-lite"/>
    </source>
</evidence>
<dbReference type="Gene3D" id="3.30.710.10">
    <property type="entry name" value="Potassium Channel Kv1.1, Chain A"/>
    <property type="match status" value="1"/>
</dbReference>
<evidence type="ECO:0000259" key="5">
    <source>
        <dbReference type="PROSITE" id="PS50097"/>
    </source>
</evidence>
<dbReference type="SMART" id="SM00612">
    <property type="entry name" value="Kelch"/>
    <property type="match status" value="5"/>
</dbReference>
<proteinExistence type="predicted"/>